<dbReference type="EMBL" id="JBJKBG010000009">
    <property type="protein sequence ID" value="KAL3722247.1"/>
    <property type="molecule type" value="Genomic_DNA"/>
</dbReference>
<evidence type="ECO:0000313" key="1">
    <source>
        <dbReference type="EMBL" id="KAL3722247.1"/>
    </source>
</evidence>
<sequence>MATSKQSKVKHIIGAPIRVLNKVRNLYMNSLMDCSTRVDYSGPAVGGPAARVPTLLPKSFYVCYSVNDLTRKVRVCLDRFRGSIQGVKSRNRELRARFGGRTLCNLIMQWE</sequence>
<evidence type="ECO:0000313" key="2">
    <source>
        <dbReference type="Proteomes" id="UP001634007"/>
    </source>
</evidence>
<dbReference type="PANTHER" id="PTHR33526">
    <property type="entry name" value="OS07G0123800 PROTEIN"/>
    <property type="match status" value="1"/>
</dbReference>
<dbReference type="Proteomes" id="UP001634007">
    <property type="component" value="Unassembled WGS sequence"/>
</dbReference>
<accession>A0ABD3J488</accession>
<protein>
    <submittedName>
        <fullName evidence="1">Uncharacterized protein</fullName>
    </submittedName>
</protein>
<dbReference type="AlphaFoldDB" id="A0ABD3J488"/>
<proteinExistence type="predicted"/>
<dbReference type="PANTHER" id="PTHR33526:SF20">
    <property type="entry name" value="VQ DOMAIN-CONTAINING PROTEIN"/>
    <property type="match status" value="1"/>
</dbReference>
<organism evidence="1 2">
    <name type="scientific">Eucalyptus globulus</name>
    <name type="common">Tasmanian blue gum</name>
    <dbReference type="NCBI Taxonomy" id="34317"/>
    <lineage>
        <taxon>Eukaryota</taxon>
        <taxon>Viridiplantae</taxon>
        <taxon>Streptophyta</taxon>
        <taxon>Embryophyta</taxon>
        <taxon>Tracheophyta</taxon>
        <taxon>Spermatophyta</taxon>
        <taxon>Magnoliopsida</taxon>
        <taxon>eudicotyledons</taxon>
        <taxon>Gunneridae</taxon>
        <taxon>Pentapetalae</taxon>
        <taxon>rosids</taxon>
        <taxon>malvids</taxon>
        <taxon>Myrtales</taxon>
        <taxon>Myrtaceae</taxon>
        <taxon>Myrtoideae</taxon>
        <taxon>Eucalypteae</taxon>
        <taxon>Eucalyptus</taxon>
    </lineage>
</organism>
<comment type="caution">
    <text evidence="1">The sequence shown here is derived from an EMBL/GenBank/DDBJ whole genome shotgun (WGS) entry which is preliminary data.</text>
</comment>
<gene>
    <name evidence="1" type="ORF">ACJRO7_034596</name>
</gene>
<name>A0ABD3J488_EUCGL</name>
<keyword evidence="2" id="KW-1185">Reference proteome</keyword>
<reference evidence="1 2" key="1">
    <citation type="submission" date="2024-11" db="EMBL/GenBank/DDBJ databases">
        <title>Chromosome-level genome assembly of Eucalyptus globulus Labill. provides insights into its genome evolution.</title>
        <authorList>
            <person name="Li X."/>
        </authorList>
    </citation>
    <scope>NUCLEOTIDE SEQUENCE [LARGE SCALE GENOMIC DNA]</scope>
    <source>
        <strain evidence="1">CL2024</strain>
        <tissue evidence="1">Fresh tender leaves</tissue>
    </source>
</reference>